<evidence type="ECO:0000313" key="3">
    <source>
        <dbReference type="Proteomes" id="UP001596456"/>
    </source>
</evidence>
<organism evidence="2 3">
    <name type="scientific">Rhodocista pekingensis</name>
    <dbReference type="NCBI Taxonomy" id="201185"/>
    <lineage>
        <taxon>Bacteria</taxon>
        <taxon>Pseudomonadati</taxon>
        <taxon>Pseudomonadota</taxon>
        <taxon>Alphaproteobacteria</taxon>
        <taxon>Rhodospirillales</taxon>
        <taxon>Azospirillaceae</taxon>
        <taxon>Rhodocista</taxon>
    </lineage>
</organism>
<proteinExistence type="predicted"/>
<accession>A0ABW2KZC3</accession>
<keyword evidence="1" id="KW-0732">Signal</keyword>
<evidence type="ECO:0000256" key="1">
    <source>
        <dbReference type="SAM" id="SignalP"/>
    </source>
</evidence>
<name>A0ABW2KZC3_9PROT</name>
<sequence>MHRRLLPALALTAGLMAAAPAGAQIVQPPVFIDTVSLSLEAEDWVKTETARVSLIVDAAGSGAEASQLRPELLKAAASVADKAEWRILRLDRRQDEAGLDRWQAELEARLPEAQLAGLADRAKKVSRPGLQVRIGGVAFDPTLTETEAVRSRLREELYGKVTAELGRLAKVFPDRQFRVTGIDFSEEPMPKLMSSRMAMAPARGMEVEDIVEEGVQEKLHLTARVTLGAFAVPPDAPPPAPVPPKQP</sequence>
<feature type="chain" id="PRO_5047540786" description="DUF541 domain-containing protein" evidence="1">
    <location>
        <begin position="24"/>
        <end position="247"/>
    </location>
</feature>
<dbReference type="EMBL" id="JBHTCM010000018">
    <property type="protein sequence ID" value="MFC7334690.1"/>
    <property type="molecule type" value="Genomic_DNA"/>
</dbReference>
<gene>
    <name evidence="2" type="ORF">ACFQPS_16095</name>
</gene>
<dbReference type="Proteomes" id="UP001596456">
    <property type="component" value="Unassembled WGS sequence"/>
</dbReference>
<feature type="signal peptide" evidence="1">
    <location>
        <begin position="1"/>
        <end position="23"/>
    </location>
</feature>
<dbReference type="RefSeq" id="WP_377360237.1">
    <property type="nucleotide sequence ID" value="NZ_JBHTCM010000018.1"/>
</dbReference>
<comment type="caution">
    <text evidence="2">The sequence shown here is derived from an EMBL/GenBank/DDBJ whole genome shotgun (WGS) entry which is preliminary data.</text>
</comment>
<evidence type="ECO:0008006" key="4">
    <source>
        <dbReference type="Google" id="ProtNLM"/>
    </source>
</evidence>
<evidence type="ECO:0000313" key="2">
    <source>
        <dbReference type="EMBL" id="MFC7334690.1"/>
    </source>
</evidence>
<protein>
    <recommendedName>
        <fullName evidence="4">DUF541 domain-containing protein</fullName>
    </recommendedName>
</protein>
<keyword evidence="3" id="KW-1185">Reference proteome</keyword>
<reference evidence="3" key="1">
    <citation type="journal article" date="2019" name="Int. J. Syst. Evol. Microbiol.">
        <title>The Global Catalogue of Microorganisms (GCM) 10K type strain sequencing project: providing services to taxonomists for standard genome sequencing and annotation.</title>
        <authorList>
            <consortium name="The Broad Institute Genomics Platform"/>
            <consortium name="The Broad Institute Genome Sequencing Center for Infectious Disease"/>
            <person name="Wu L."/>
            <person name="Ma J."/>
        </authorList>
    </citation>
    <scope>NUCLEOTIDE SEQUENCE [LARGE SCALE GENOMIC DNA]</scope>
    <source>
        <strain evidence="3">CGMCC 1.16275</strain>
    </source>
</reference>